<feature type="region of interest" description="Disordered" evidence="1">
    <location>
        <begin position="111"/>
        <end position="150"/>
    </location>
</feature>
<evidence type="ECO:0000259" key="2">
    <source>
        <dbReference type="PROSITE" id="PS50969"/>
    </source>
</evidence>
<dbReference type="InterPro" id="IPR036412">
    <property type="entry name" value="HAD-like_sf"/>
</dbReference>
<organism evidence="3 4">
    <name type="scientific">Astathelohania contejeani</name>
    <dbReference type="NCBI Taxonomy" id="164912"/>
    <lineage>
        <taxon>Eukaryota</taxon>
        <taxon>Fungi</taxon>
        <taxon>Fungi incertae sedis</taxon>
        <taxon>Microsporidia</taxon>
        <taxon>Astathelohaniidae</taxon>
        <taxon>Astathelohania</taxon>
    </lineage>
</organism>
<evidence type="ECO:0000313" key="4">
    <source>
        <dbReference type="Proteomes" id="UP001516464"/>
    </source>
</evidence>
<dbReference type="Gene3D" id="3.40.50.1000">
    <property type="entry name" value="HAD superfamily/HAD-like"/>
    <property type="match status" value="1"/>
</dbReference>
<reference evidence="3 4" key="1">
    <citation type="submission" date="2019-01" db="EMBL/GenBank/DDBJ databases">
        <title>Genomes sequencing and comparative genomics of infectious freshwater microsporidia, Cucumispora dikerogammari and Thelohania contejeani.</title>
        <authorList>
            <person name="Cormier A."/>
            <person name="Giraud I."/>
            <person name="Wattier R."/>
            <person name="Teixeira M."/>
            <person name="Grandjean F."/>
            <person name="Rigaud T."/>
            <person name="Cordaux R."/>
        </authorList>
    </citation>
    <scope>NUCLEOTIDE SEQUENCE [LARGE SCALE GENOMIC DNA]</scope>
    <source>
        <strain evidence="3">T1</strain>
        <tissue evidence="3">Spores</tissue>
    </source>
</reference>
<gene>
    <name evidence="3" type="primary">Ctdspl</name>
    <name evidence="3" type="ORF">TCON_0808</name>
</gene>
<feature type="domain" description="FCP1 homology" evidence="2">
    <location>
        <begin position="277"/>
        <end position="431"/>
    </location>
</feature>
<feature type="compositionally biased region" description="Basic and acidic residues" evidence="1">
    <location>
        <begin position="126"/>
        <end position="143"/>
    </location>
</feature>
<feature type="compositionally biased region" description="Polar residues" evidence="1">
    <location>
        <begin position="45"/>
        <end position="60"/>
    </location>
</feature>
<name>A0ABQ7I0R6_9MICR</name>
<accession>A0ABQ7I0R6</accession>
<sequence length="449" mass="52101">MLKKFKQIFCCGNTKKDVEYENEEQIISETGMVVEEYQDGGDEGNASNSTMCETETNSKVSDTEDKGIKACEKQESEDEYQNEDDNDILIKEEEDANFSLEVEGKDYIIKENDKEGIQDDTTNISEQKDEEEKSEEKERSYDKEQEDTVEEIPMDDSEIKEIILEEEKEEEEEKSIVKSYNKNEENSIEEDNHILEEPIFQKIPLNAPTDETDNFHTSIKNHNKTWFESKKLSFFEFINERMNAINVCSEITINSKINSDNLGEDNIKSTPYINTKPKSNLPTLVLDLDETLVYSSFLETDNYTHKINVLDTDIWVSERPYLGSFLETLAQCYELIIFTAGRKEYADKVINSIDPRGLIAHRLYRESCTFHGGRYVKDLSKLGRDLKKTILIDNSVWSSFFQPENSYLIKSYIGANTDKELYKLMEKLAKISKEEDLRIALMSKLFKQI</sequence>
<dbReference type="InterPro" id="IPR050365">
    <property type="entry name" value="TIM50"/>
</dbReference>
<dbReference type="NCBIfam" id="TIGR02251">
    <property type="entry name" value="HIF-SF_euk"/>
    <property type="match status" value="1"/>
</dbReference>
<dbReference type="CDD" id="cd07521">
    <property type="entry name" value="HAD_FCP1-like"/>
    <property type="match status" value="1"/>
</dbReference>
<dbReference type="Proteomes" id="UP001516464">
    <property type="component" value="Unassembled WGS sequence"/>
</dbReference>
<dbReference type="EMBL" id="SBIQ01000035">
    <property type="protein sequence ID" value="KAF7684003.1"/>
    <property type="molecule type" value="Genomic_DNA"/>
</dbReference>
<dbReference type="InterPro" id="IPR023214">
    <property type="entry name" value="HAD_sf"/>
</dbReference>
<evidence type="ECO:0000313" key="3">
    <source>
        <dbReference type="EMBL" id="KAF7684003.1"/>
    </source>
</evidence>
<feature type="region of interest" description="Disordered" evidence="1">
    <location>
        <begin position="38"/>
        <end position="97"/>
    </location>
</feature>
<protein>
    <submittedName>
        <fullName evidence="3">CTD small phosphatase-like protein</fullName>
    </submittedName>
</protein>
<dbReference type="SMART" id="SM00577">
    <property type="entry name" value="CPDc"/>
    <property type="match status" value="1"/>
</dbReference>
<feature type="compositionally biased region" description="Acidic residues" evidence="1">
    <location>
        <begin position="75"/>
        <end position="96"/>
    </location>
</feature>
<dbReference type="PROSITE" id="PS50969">
    <property type="entry name" value="FCP1"/>
    <property type="match status" value="1"/>
</dbReference>
<dbReference type="Pfam" id="PF03031">
    <property type="entry name" value="NIF"/>
    <property type="match status" value="1"/>
</dbReference>
<dbReference type="PANTHER" id="PTHR12210">
    <property type="entry name" value="DULLARD PROTEIN PHOSPHATASE"/>
    <property type="match status" value="1"/>
</dbReference>
<evidence type="ECO:0000256" key="1">
    <source>
        <dbReference type="SAM" id="MobiDB-lite"/>
    </source>
</evidence>
<comment type="caution">
    <text evidence="3">The sequence shown here is derived from an EMBL/GenBank/DDBJ whole genome shotgun (WGS) entry which is preliminary data.</text>
</comment>
<dbReference type="InterPro" id="IPR004274">
    <property type="entry name" value="FCP1_dom"/>
</dbReference>
<feature type="compositionally biased region" description="Basic and acidic residues" evidence="1">
    <location>
        <begin position="61"/>
        <end position="74"/>
    </location>
</feature>
<dbReference type="InterPro" id="IPR011948">
    <property type="entry name" value="Dullard_phosphatase"/>
</dbReference>
<keyword evidence="4" id="KW-1185">Reference proteome</keyword>
<proteinExistence type="predicted"/>
<dbReference type="SUPFAM" id="SSF56784">
    <property type="entry name" value="HAD-like"/>
    <property type="match status" value="1"/>
</dbReference>